<dbReference type="Proteomes" id="UP001500457">
    <property type="component" value="Unassembled WGS sequence"/>
</dbReference>
<dbReference type="PANTHER" id="PTHR36174">
    <property type="entry name" value="LIPID II:GLYCINE GLYCYLTRANSFERASE"/>
    <property type="match status" value="1"/>
</dbReference>
<dbReference type="SUPFAM" id="SSF55729">
    <property type="entry name" value="Acyl-CoA N-acyltransferases (Nat)"/>
    <property type="match status" value="1"/>
</dbReference>
<organism evidence="2 3">
    <name type="scientific">Actinomycetospora straminea</name>
    <dbReference type="NCBI Taxonomy" id="663607"/>
    <lineage>
        <taxon>Bacteria</taxon>
        <taxon>Bacillati</taxon>
        <taxon>Actinomycetota</taxon>
        <taxon>Actinomycetes</taxon>
        <taxon>Pseudonocardiales</taxon>
        <taxon>Pseudonocardiaceae</taxon>
        <taxon>Actinomycetospora</taxon>
    </lineage>
</organism>
<evidence type="ECO:0000259" key="1">
    <source>
        <dbReference type="Pfam" id="PF13480"/>
    </source>
</evidence>
<dbReference type="InterPro" id="IPR050644">
    <property type="entry name" value="PG_Glycine_Bridge_Synth"/>
</dbReference>
<comment type="caution">
    <text evidence="2">The sequence shown here is derived from an EMBL/GenBank/DDBJ whole genome shotgun (WGS) entry which is preliminary data.</text>
</comment>
<dbReference type="InterPro" id="IPR016181">
    <property type="entry name" value="Acyl_CoA_acyltransferase"/>
</dbReference>
<feature type="domain" description="BioF2-like acetyltransferase" evidence="1">
    <location>
        <begin position="157"/>
        <end position="283"/>
    </location>
</feature>
<gene>
    <name evidence="2" type="ORF">GCM10023203_10570</name>
</gene>
<sequence>MSVEQITSSRVRTVDPRTDRAWHELARSAEGNLFTSPPWIGAVCDTYGFTPQARVGRDTAGRPGGFAWVVVDDLRGRRITSLPFSDRSDPIAGDPDLWHALSDGVVGTDLPTTIRALAPSPVAGDARLEPVGEAAWHATSIDRTAEDMFGQVNRHARRNVAIARRRQVRVEADTTLDGVRAFHALHVRLRRQKYRLLAQPREFFDAVWARFAPSGDITTLLARHEGRLIAGALMLRWNDVLYYKFGASDPEHLSARPNDAVFWAAIEQAVSEGAGLIDWGLSDLDQPGLVAYKDKWASQQRRIVTYHSRGGRGAATSEVDTLLRRLTDLLTGDDVPMDLSRRAGDLLYRYFC</sequence>
<reference evidence="3" key="1">
    <citation type="journal article" date="2019" name="Int. J. Syst. Evol. Microbiol.">
        <title>The Global Catalogue of Microorganisms (GCM) 10K type strain sequencing project: providing services to taxonomists for standard genome sequencing and annotation.</title>
        <authorList>
            <consortium name="The Broad Institute Genomics Platform"/>
            <consortium name="The Broad Institute Genome Sequencing Center for Infectious Disease"/>
            <person name="Wu L."/>
            <person name="Ma J."/>
        </authorList>
    </citation>
    <scope>NUCLEOTIDE SEQUENCE [LARGE SCALE GENOMIC DNA]</scope>
    <source>
        <strain evidence="3">JCM 17983</strain>
    </source>
</reference>
<accession>A0ABP9DZ78</accession>
<dbReference type="Pfam" id="PF13480">
    <property type="entry name" value="Acetyltransf_6"/>
    <property type="match status" value="1"/>
</dbReference>
<keyword evidence="3" id="KW-1185">Reference proteome</keyword>
<dbReference type="PANTHER" id="PTHR36174:SF1">
    <property type="entry name" value="LIPID II:GLYCINE GLYCYLTRANSFERASE"/>
    <property type="match status" value="1"/>
</dbReference>
<name>A0ABP9DZ78_9PSEU</name>
<dbReference type="Gene3D" id="3.40.630.30">
    <property type="match status" value="1"/>
</dbReference>
<dbReference type="EMBL" id="BAABHQ010000002">
    <property type="protein sequence ID" value="GAA4864550.1"/>
    <property type="molecule type" value="Genomic_DNA"/>
</dbReference>
<dbReference type="InterPro" id="IPR038740">
    <property type="entry name" value="BioF2-like_GNAT_dom"/>
</dbReference>
<dbReference type="RefSeq" id="WP_274229672.1">
    <property type="nucleotide sequence ID" value="NZ_BAABHQ010000002.1"/>
</dbReference>
<protein>
    <recommendedName>
        <fullName evidence="1">BioF2-like acetyltransferase domain-containing protein</fullName>
    </recommendedName>
</protein>
<proteinExistence type="predicted"/>
<evidence type="ECO:0000313" key="3">
    <source>
        <dbReference type="Proteomes" id="UP001500457"/>
    </source>
</evidence>
<evidence type="ECO:0000313" key="2">
    <source>
        <dbReference type="EMBL" id="GAA4864550.1"/>
    </source>
</evidence>